<sequence length="432" mass="49812">MIYMSKKFFNLIIKKKIIRTKCLIFIFTILLVILISFKVMYHITSVNHRLEETVLPKTYIESVDVGGLNRKQLESMNQEQINNLMQKELTFLLGKTRKTYTYQEMGIKYNPTLVIDKIFKQQNRNKRILWLKQLTAEIGLQKSKYRLEPKFDDNKLKHIIENEFTKFQEEPINAFIKVRESNSEISYIDEKPGKKVDLNMLKKDILDAVNKEANIVKVRYENVHPDISIRDLKKINMKTPMSEYKTDLLGQNENVRKNIEKAALKLNGVIIPSNKEFSFNAVVGITDQAHGYKSAPVIVHDKIIQAAGGGVCQVSSTLYNAVLLANLDIVYRVNHSHQVRYVPAGLDATVADYGPDFKFKNNTDTPIYIKTIINNNQLTVKLLGKNSDNIVHVYTKIMEQTNSLLKVNTYREVKNKKVISFEVISASTYKLK</sequence>
<protein>
    <recommendedName>
        <fullName evidence="2">YoaR-like putative peptidoglycan binding domain-containing protein</fullName>
    </recommendedName>
</protein>
<dbReference type="InterPro" id="IPR052913">
    <property type="entry name" value="Glycopeptide_resist_protein"/>
</dbReference>
<reference evidence="3 4" key="1">
    <citation type="submission" date="2015-05" db="EMBL/GenBank/DDBJ databases">
        <title>Whole genome sequence of Bacillus thuringiensis serovar tolworthi Pasteur Institute Standard strain.</title>
        <authorList>
            <person name="Kanda K."/>
            <person name="Nakashima K."/>
            <person name="Nagano Y."/>
        </authorList>
    </citation>
    <scope>NUCLEOTIDE SEQUENCE [LARGE SCALE GENOMIC DNA]</scope>
    <source>
        <strain evidence="3 4">Pasteur Institute Standard strain</strain>
        <plasmid evidence="4">pKK3 DNA</plasmid>
    </source>
</reference>
<evidence type="ECO:0000259" key="2">
    <source>
        <dbReference type="Pfam" id="PF12229"/>
    </source>
</evidence>
<dbReference type="EMBL" id="AP014867">
    <property type="protein sequence ID" value="BAR87700.1"/>
    <property type="molecule type" value="Genomic_DNA"/>
</dbReference>
<keyword evidence="1" id="KW-1133">Transmembrane helix</keyword>
<dbReference type="InterPro" id="IPR022029">
    <property type="entry name" value="YoaR-like_PG-bd"/>
</dbReference>
<feature type="domain" description="YoaR-like putative peptidoglycan binding" evidence="2">
    <location>
        <begin position="99"/>
        <end position="212"/>
    </location>
</feature>
<keyword evidence="3" id="KW-0614">Plasmid</keyword>
<keyword evidence="1" id="KW-0812">Transmembrane</keyword>
<dbReference type="AlphaFoldDB" id="A0A9W4EXP1"/>
<name>A0A9W4EXP1_BACTO</name>
<geneLocation type="plasmid" evidence="4">
    <name>pKK3 DNA</name>
</geneLocation>
<dbReference type="InterPro" id="IPR007391">
    <property type="entry name" value="Vancomycin_resist_VanW"/>
</dbReference>
<dbReference type="Proteomes" id="UP000055316">
    <property type="component" value="Plasmid pKK3"/>
</dbReference>
<evidence type="ECO:0000313" key="4">
    <source>
        <dbReference type="Proteomes" id="UP000055316"/>
    </source>
</evidence>
<dbReference type="PANTHER" id="PTHR35788">
    <property type="entry name" value="EXPORTED PROTEIN-RELATED"/>
    <property type="match status" value="1"/>
</dbReference>
<dbReference type="Pfam" id="PF04294">
    <property type="entry name" value="VanW"/>
    <property type="match status" value="1"/>
</dbReference>
<organism evidence="3 4">
    <name type="scientific">Bacillus thuringiensis subsp. tolworthi</name>
    <dbReference type="NCBI Taxonomy" id="1442"/>
    <lineage>
        <taxon>Bacteria</taxon>
        <taxon>Bacillati</taxon>
        <taxon>Bacillota</taxon>
        <taxon>Bacilli</taxon>
        <taxon>Bacillales</taxon>
        <taxon>Bacillaceae</taxon>
        <taxon>Bacillus</taxon>
        <taxon>Bacillus cereus group</taxon>
    </lineage>
</organism>
<gene>
    <name evidence="3" type="ORF">KNN_06967</name>
</gene>
<proteinExistence type="predicted"/>
<evidence type="ECO:0000256" key="1">
    <source>
        <dbReference type="SAM" id="Phobius"/>
    </source>
</evidence>
<accession>A0A9W4EXP1</accession>
<keyword evidence="1" id="KW-0472">Membrane</keyword>
<feature type="transmembrane region" description="Helical" evidence="1">
    <location>
        <begin position="21"/>
        <end position="41"/>
    </location>
</feature>
<dbReference type="Pfam" id="PF12229">
    <property type="entry name" value="PG_binding_4"/>
    <property type="match status" value="1"/>
</dbReference>
<evidence type="ECO:0000313" key="3">
    <source>
        <dbReference type="EMBL" id="BAR87700.1"/>
    </source>
</evidence>
<dbReference type="PANTHER" id="PTHR35788:SF1">
    <property type="entry name" value="EXPORTED PROTEIN"/>
    <property type="match status" value="1"/>
</dbReference>